<evidence type="ECO:0000313" key="7">
    <source>
        <dbReference type="Proteomes" id="UP000435423"/>
    </source>
</evidence>
<proteinExistence type="predicted"/>
<dbReference type="EMBL" id="WLCG01000003">
    <property type="protein sequence ID" value="MTB64006.1"/>
    <property type="molecule type" value="Genomic_DNA"/>
</dbReference>
<dbReference type="InterPro" id="IPR050832">
    <property type="entry name" value="Bact_Acetyltransf"/>
</dbReference>
<dbReference type="SUPFAM" id="SSF55729">
    <property type="entry name" value="Acyl-CoA N-acyltransferases (Nat)"/>
    <property type="match status" value="1"/>
</dbReference>
<feature type="domain" description="N-acetyltransferase" evidence="3">
    <location>
        <begin position="1"/>
        <end position="145"/>
    </location>
</feature>
<dbReference type="Pfam" id="PF00583">
    <property type="entry name" value="Acetyltransf_1"/>
    <property type="match status" value="1"/>
</dbReference>
<name>A0A6I4RES3_9STRE</name>
<keyword evidence="6" id="KW-1185">Reference proteome</keyword>
<dbReference type="AlphaFoldDB" id="A0A6I4RES3"/>
<dbReference type="Gene3D" id="3.40.630.30">
    <property type="match status" value="1"/>
</dbReference>
<sequence length="145" mass="16640">MIRSYKEKDVLACQQLLLELGYPSQIEELDERLSSLLAQPDYELLVYEEEGQVLGLLGYAKMYFFERNGAYLRILALVVNSQYRHQGIATALLDRVRQIGKETGCQTLALNSGLGEERQIAHRFYEHYGFEKTSVGFAYQLGESY</sequence>
<dbReference type="EMBL" id="WUBJ01000003">
    <property type="protein sequence ID" value="MWV55994.1"/>
    <property type="molecule type" value="Genomic_DNA"/>
</dbReference>
<dbReference type="InterPro" id="IPR000182">
    <property type="entry name" value="GNAT_dom"/>
</dbReference>
<dbReference type="PANTHER" id="PTHR43877">
    <property type="entry name" value="AMINOALKYLPHOSPHONATE N-ACETYLTRANSFERASE-RELATED-RELATED"/>
    <property type="match status" value="1"/>
</dbReference>
<evidence type="ECO:0000313" key="5">
    <source>
        <dbReference type="EMBL" id="MWV55994.1"/>
    </source>
</evidence>
<evidence type="ECO:0000256" key="2">
    <source>
        <dbReference type="ARBA" id="ARBA00023315"/>
    </source>
</evidence>
<keyword evidence="1" id="KW-0808">Transferase</keyword>
<evidence type="ECO:0000256" key="1">
    <source>
        <dbReference type="ARBA" id="ARBA00022679"/>
    </source>
</evidence>
<dbReference type="PROSITE" id="PS51186">
    <property type="entry name" value="GNAT"/>
    <property type="match status" value="1"/>
</dbReference>
<evidence type="ECO:0000259" key="3">
    <source>
        <dbReference type="PROSITE" id="PS51186"/>
    </source>
</evidence>
<protein>
    <submittedName>
        <fullName evidence="5">GNAT family N-acetyltransferase</fullName>
    </submittedName>
</protein>
<organism evidence="5 7">
    <name type="scientific">Streptococcus zhangguiae</name>
    <dbReference type="NCBI Taxonomy" id="2664091"/>
    <lineage>
        <taxon>Bacteria</taxon>
        <taxon>Bacillati</taxon>
        <taxon>Bacillota</taxon>
        <taxon>Bacilli</taxon>
        <taxon>Lactobacillales</taxon>
        <taxon>Streptococcaceae</taxon>
        <taxon>Streptococcus</taxon>
    </lineage>
</organism>
<reference evidence="5 7" key="1">
    <citation type="submission" date="2019-10" db="EMBL/GenBank/DDBJ databases">
        <title>Streptococcis sp, isolated from the respiratory tract of Marmot.</title>
        <authorList>
            <person name="Zhang G."/>
        </authorList>
    </citation>
    <scope>NUCLEOTIDE SEQUENCE [LARGE SCALE GENOMIC DNA]</scope>
    <source>
        <strain evidence="5">Zg-70</strain>
        <strain evidence="7">zg-70</strain>
    </source>
</reference>
<dbReference type="RefSeq" id="WP_154608008.1">
    <property type="nucleotide sequence ID" value="NZ_CP072115.1"/>
</dbReference>
<dbReference type="CDD" id="cd04301">
    <property type="entry name" value="NAT_SF"/>
    <property type="match status" value="1"/>
</dbReference>
<dbReference type="GO" id="GO:0016747">
    <property type="term" value="F:acyltransferase activity, transferring groups other than amino-acyl groups"/>
    <property type="evidence" value="ECO:0007669"/>
    <property type="project" value="InterPro"/>
</dbReference>
<evidence type="ECO:0000313" key="6">
    <source>
        <dbReference type="Proteomes" id="UP000435060"/>
    </source>
</evidence>
<dbReference type="InterPro" id="IPR016181">
    <property type="entry name" value="Acyl_CoA_acyltransferase"/>
</dbReference>
<dbReference type="Proteomes" id="UP000435423">
    <property type="component" value="Unassembled WGS sequence"/>
</dbReference>
<gene>
    <name evidence="4" type="ORF">GGG87_03185</name>
    <name evidence="5" type="ORF">GGH11_03225</name>
</gene>
<evidence type="ECO:0000313" key="4">
    <source>
        <dbReference type="EMBL" id="MTB64006.1"/>
    </source>
</evidence>
<dbReference type="Proteomes" id="UP000435060">
    <property type="component" value="Unassembled WGS sequence"/>
</dbReference>
<reference evidence="4 6" key="2">
    <citation type="submission" date="2019-11" db="EMBL/GenBank/DDBJ databases">
        <title>Streptococcis sp. isolated from the respiratory tract of Marmot.</title>
        <authorList>
            <person name="Zhang G."/>
        </authorList>
    </citation>
    <scope>NUCLEOTIDE SEQUENCE [LARGE SCALE GENOMIC DNA]</scope>
    <source>
        <strain evidence="6">zg-86</strain>
        <strain evidence="4">Zg-86</strain>
    </source>
</reference>
<comment type="caution">
    <text evidence="5">The sequence shown here is derived from an EMBL/GenBank/DDBJ whole genome shotgun (WGS) entry which is preliminary data.</text>
</comment>
<keyword evidence="2" id="KW-0012">Acyltransferase</keyword>
<dbReference type="PANTHER" id="PTHR43877:SF2">
    <property type="entry name" value="AMINOALKYLPHOSPHONATE N-ACETYLTRANSFERASE-RELATED"/>
    <property type="match status" value="1"/>
</dbReference>
<accession>A0A6I4RES3</accession>